<dbReference type="Proteomes" id="UP000199017">
    <property type="component" value="Unassembled WGS sequence"/>
</dbReference>
<sequence>MKNRGKDGKKRITVNTFLSSLVVVTIFYQ</sequence>
<evidence type="ECO:0000313" key="1">
    <source>
        <dbReference type="EMBL" id="SDJ11390.1"/>
    </source>
</evidence>
<protein>
    <submittedName>
        <fullName evidence="1">Uncharacterized protein</fullName>
    </submittedName>
</protein>
<keyword evidence="2" id="KW-1185">Reference proteome</keyword>
<accession>A0A1G8R4Q4</accession>
<dbReference type="EMBL" id="FNDU01000024">
    <property type="protein sequence ID" value="SDJ11390.1"/>
    <property type="molecule type" value="Genomic_DNA"/>
</dbReference>
<reference evidence="1 2" key="1">
    <citation type="submission" date="2016-10" db="EMBL/GenBank/DDBJ databases">
        <authorList>
            <person name="de Groot N.N."/>
        </authorList>
    </citation>
    <scope>NUCLEOTIDE SEQUENCE [LARGE SCALE GENOMIC DNA]</scope>
    <source>
        <strain evidence="2">P4B,CCM 7963,CECT 7998,DSM 25260,IBRC-M 10614,KCTC 13821</strain>
    </source>
</reference>
<proteinExistence type="predicted"/>
<dbReference type="STRING" id="930129.SAMN05216352_12421"/>
<evidence type="ECO:0000313" key="2">
    <source>
        <dbReference type="Proteomes" id="UP000199017"/>
    </source>
</evidence>
<name>A0A1G8R4Q4_9BACI</name>
<gene>
    <name evidence="1" type="ORF">SAMN05216352_12421</name>
</gene>
<dbReference type="AlphaFoldDB" id="A0A1G8R4Q4"/>
<organism evidence="1 2">
    <name type="scientific">Alteribacillus bidgolensis</name>
    <dbReference type="NCBI Taxonomy" id="930129"/>
    <lineage>
        <taxon>Bacteria</taxon>
        <taxon>Bacillati</taxon>
        <taxon>Bacillota</taxon>
        <taxon>Bacilli</taxon>
        <taxon>Bacillales</taxon>
        <taxon>Bacillaceae</taxon>
        <taxon>Alteribacillus</taxon>
    </lineage>
</organism>